<dbReference type="EMBL" id="JAIWYP010000007">
    <property type="protein sequence ID" value="KAH3798147.1"/>
    <property type="molecule type" value="Genomic_DNA"/>
</dbReference>
<dbReference type="Proteomes" id="UP000828390">
    <property type="component" value="Unassembled WGS sequence"/>
</dbReference>
<evidence type="ECO:0000313" key="3">
    <source>
        <dbReference type="EMBL" id="KAH3798147.1"/>
    </source>
</evidence>
<evidence type="ECO:0000313" key="2">
    <source>
        <dbReference type="EMBL" id="KAH3798134.1"/>
    </source>
</evidence>
<reference evidence="3" key="2">
    <citation type="submission" date="2020-11" db="EMBL/GenBank/DDBJ databases">
        <authorList>
            <person name="McCartney M.A."/>
            <person name="Auch B."/>
            <person name="Kono T."/>
            <person name="Mallez S."/>
            <person name="Becker A."/>
            <person name="Gohl D.M."/>
            <person name="Silverstein K.A.T."/>
            <person name="Koren S."/>
            <person name="Bechman K.B."/>
            <person name="Herman A."/>
            <person name="Abrahante J.E."/>
            <person name="Garbe J."/>
        </authorList>
    </citation>
    <scope>NUCLEOTIDE SEQUENCE</scope>
    <source>
        <strain evidence="3">Duluth1</strain>
        <tissue evidence="3">Whole animal</tissue>
    </source>
</reference>
<sequence>MSVSRNYHQGVLVPLPAGGLEEDKRSRPKDHIHEAGYNIPLPPTDHDAALPSSQPY</sequence>
<reference evidence="3" key="1">
    <citation type="journal article" date="2019" name="bioRxiv">
        <title>The Genome of the Zebra Mussel, Dreissena polymorpha: A Resource for Invasive Species Research.</title>
        <authorList>
            <person name="McCartney M.A."/>
            <person name="Auch B."/>
            <person name="Kono T."/>
            <person name="Mallez S."/>
            <person name="Zhang Y."/>
            <person name="Obille A."/>
            <person name="Becker A."/>
            <person name="Abrahante J.E."/>
            <person name="Garbe J."/>
            <person name="Badalamenti J.P."/>
            <person name="Herman A."/>
            <person name="Mangelson H."/>
            <person name="Liachko I."/>
            <person name="Sullivan S."/>
            <person name="Sone E.D."/>
            <person name="Koren S."/>
            <person name="Silverstein K.A.T."/>
            <person name="Beckman K.B."/>
            <person name="Gohl D.M."/>
        </authorList>
    </citation>
    <scope>NUCLEOTIDE SEQUENCE</scope>
    <source>
        <strain evidence="3">Duluth1</strain>
        <tissue evidence="3">Whole animal</tissue>
    </source>
</reference>
<name>A0A9D4FH28_DREPO</name>
<feature type="compositionally biased region" description="Basic and acidic residues" evidence="1">
    <location>
        <begin position="21"/>
        <end position="34"/>
    </location>
</feature>
<organism evidence="3 4">
    <name type="scientific">Dreissena polymorpha</name>
    <name type="common">Zebra mussel</name>
    <name type="synonym">Mytilus polymorpha</name>
    <dbReference type="NCBI Taxonomy" id="45954"/>
    <lineage>
        <taxon>Eukaryota</taxon>
        <taxon>Metazoa</taxon>
        <taxon>Spiralia</taxon>
        <taxon>Lophotrochozoa</taxon>
        <taxon>Mollusca</taxon>
        <taxon>Bivalvia</taxon>
        <taxon>Autobranchia</taxon>
        <taxon>Heteroconchia</taxon>
        <taxon>Euheterodonta</taxon>
        <taxon>Imparidentia</taxon>
        <taxon>Neoheterodontei</taxon>
        <taxon>Myida</taxon>
        <taxon>Dreissenoidea</taxon>
        <taxon>Dreissenidae</taxon>
        <taxon>Dreissena</taxon>
    </lineage>
</organism>
<proteinExistence type="predicted"/>
<protein>
    <submittedName>
        <fullName evidence="3">Uncharacterized protein</fullName>
    </submittedName>
</protein>
<dbReference type="AlphaFoldDB" id="A0A9D4FH28"/>
<comment type="caution">
    <text evidence="3">The sequence shown here is derived from an EMBL/GenBank/DDBJ whole genome shotgun (WGS) entry which is preliminary data.</text>
</comment>
<keyword evidence="4" id="KW-1185">Reference proteome</keyword>
<gene>
    <name evidence="2" type="ORF">DPMN_151724</name>
    <name evidence="3" type="ORF">DPMN_151737</name>
</gene>
<dbReference type="EMBL" id="JAIWYP010000007">
    <property type="protein sequence ID" value="KAH3798134.1"/>
    <property type="molecule type" value="Genomic_DNA"/>
</dbReference>
<accession>A0A9D4FH28</accession>
<evidence type="ECO:0000313" key="4">
    <source>
        <dbReference type="Proteomes" id="UP000828390"/>
    </source>
</evidence>
<feature type="region of interest" description="Disordered" evidence="1">
    <location>
        <begin position="1"/>
        <end position="56"/>
    </location>
</feature>
<evidence type="ECO:0000256" key="1">
    <source>
        <dbReference type="SAM" id="MobiDB-lite"/>
    </source>
</evidence>